<comment type="subcellular location">
    <subcellularLocation>
        <location evidence="1">Nucleus speckle</location>
    </subcellularLocation>
</comment>
<dbReference type="GO" id="GO:0030621">
    <property type="term" value="F:U4 snRNA binding"/>
    <property type="evidence" value="ECO:0007669"/>
    <property type="project" value="TreeGrafter"/>
</dbReference>
<evidence type="ECO:0000256" key="5">
    <source>
        <dbReference type="PROSITE-ProRule" id="PRU00221"/>
    </source>
</evidence>
<dbReference type="Gene3D" id="4.10.280.110">
    <property type="entry name" value="Pre-mRNA processing factor 4 domain"/>
    <property type="match status" value="1"/>
</dbReference>
<dbReference type="SUPFAM" id="SSF158230">
    <property type="entry name" value="PRP4-like"/>
    <property type="match status" value="1"/>
</dbReference>
<dbReference type="FunFam" id="4.10.280.110:FF:000002">
    <property type="entry name" value="U4/U6 small nuclear ribonucleoprotein Prp4"/>
    <property type="match status" value="1"/>
</dbReference>
<evidence type="ECO:0000256" key="4">
    <source>
        <dbReference type="ARBA" id="ARBA00022737"/>
    </source>
</evidence>
<dbReference type="GO" id="GO:0046540">
    <property type="term" value="C:U4/U6 x U5 tri-snRNP complex"/>
    <property type="evidence" value="ECO:0007669"/>
    <property type="project" value="TreeGrafter"/>
</dbReference>
<evidence type="ECO:0000313" key="7">
    <source>
        <dbReference type="EMBL" id="KAG8547943.1"/>
    </source>
</evidence>
<proteinExistence type="predicted"/>
<keyword evidence="4" id="KW-0677">Repeat</keyword>
<protein>
    <recommendedName>
        <fullName evidence="6">Pre-mRNA processing factor 4 (PRP4)-like domain-containing protein</fullName>
    </recommendedName>
</protein>
<feature type="domain" description="Pre-mRNA processing factor 4 (PRP4)-like" evidence="6">
    <location>
        <begin position="170"/>
        <end position="222"/>
    </location>
</feature>
<dbReference type="SMART" id="SM00500">
    <property type="entry name" value="SFM"/>
    <property type="match status" value="1"/>
</dbReference>
<keyword evidence="8" id="KW-1185">Reference proteome</keyword>
<dbReference type="AlphaFoldDB" id="A0AAV6ZP07"/>
<dbReference type="Proteomes" id="UP000824782">
    <property type="component" value="Unassembled WGS sequence"/>
</dbReference>
<dbReference type="GO" id="GO:0000398">
    <property type="term" value="P:mRNA splicing, via spliceosome"/>
    <property type="evidence" value="ECO:0007669"/>
    <property type="project" value="TreeGrafter"/>
</dbReference>
<dbReference type="Pfam" id="PF00400">
    <property type="entry name" value="WD40"/>
    <property type="match status" value="2"/>
</dbReference>
<dbReference type="SMART" id="SM00320">
    <property type="entry name" value="WD40"/>
    <property type="match status" value="2"/>
</dbReference>
<dbReference type="SUPFAM" id="SSF50978">
    <property type="entry name" value="WD40 repeat-like"/>
    <property type="match status" value="1"/>
</dbReference>
<dbReference type="GO" id="GO:0016607">
    <property type="term" value="C:nuclear speck"/>
    <property type="evidence" value="ECO:0007669"/>
    <property type="project" value="UniProtKB-SubCell"/>
</dbReference>
<dbReference type="FunFam" id="2.130.10.10:FF:000356">
    <property type="entry name" value="U4/U6 small nuclear ribonucleoprotein Prp4"/>
    <property type="match status" value="1"/>
</dbReference>
<evidence type="ECO:0000313" key="8">
    <source>
        <dbReference type="Proteomes" id="UP000824782"/>
    </source>
</evidence>
<keyword evidence="3" id="KW-0508">mRNA splicing</keyword>
<dbReference type="InterPro" id="IPR019775">
    <property type="entry name" value="WD40_repeat_CS"/>
</dbReference>
<name>A0AAV6ZP07_ENGPU</name>
<dbReference type="InterPro" id="IPR014906">
    <property type="entry name" value="PRP4-like"/>
</dbReference>
<dbReference type="PROSITE" id="PS50082">
    <property type="entry name" value="WD_REPEATS_2"/>
    <property type="match status" value="1"/>
</dbReference>
<dbReference type="Pfam" id="PF08799">
    <property type="entry name" value="PRP4"/>
    <property type="match status" value="1"/>
</dbReference>
<dbReference type="GO" id="GO:0005681">
    <property type="term" value="C:spliceosomal complex"/>
    <property type="evidence" value="ECO:0007669"/>
    <property type="project" value="UniProtKB-KW"/>
</dbReference>
<dbReference type="InterPro" id="IPR001680">
    <property type="entry name" value="WD40_rpt"/>
</dbReference>
<evidence type="ECO:0000256" key="3">
    <source>
        <dbReference type="ARBA" id="ARBA00022728"/>
    </source>
</evidence>
<reference evidence="7" key="1">
    <citation type="thesis" date="2020" institute="ProQuest LLC" country="789 East Eisenhower Parkway, Ann Arbor, MI, USA">
        <title>Comparative Genomics and Chromosome Evolution.</title>
        <authorList>
            <person name="Mudd A.B."/>
        </authorList>
    </citation>
    <scope>NUCLEOTIDE SEQUENCE</scope>
    <source>
        <strain evidence="7">237g6f4</strain>
        <tissue evidence="7">Blood</tissue>
    </source>
</reference>
<dbReference type="PANTHER" id="PTHR19846">
    <property type="entry name" value="WD40 REPEAT PROTEIN"/>
    <property type="match status" value="1"/>
</dbReference>
<dbReference type="PANTHER" id="PTHR19846:SF0">
    <property type="entry name" value="PRE-MRNA PROCESSING FACTOR 4"/>
    <property type="match status" value="1"/>
</dbReference>
<dbReference type="InterPro" id="IPR036322">
    <property type="entry name" value="WD40_repeat_dom_sf"/>
</dbReference>
<organism evidence="7 8">
    <name type="scientific">Engystomops pustulosus</name>
    <name type="common">Tungara frog</name>
    <name type="synonym">Physalaemus pustulosus</name>
    <dbReference type="NCBI Taxonomy" id="76066"/>
    <lineage>
        <taxon>Eukaryota</taxon>
        <taxon>Metazoa</taxon>
        <taxon>Chordata</taxon>
        <taxon>Craniata</taxon>
        <taxon>Vertebrata</taxon>
        <taxon>Euteleostomi</taxon>
        <taxon>Amphibia</taxon>
        <taxon>Batrachia</taxon>
        <taxon>Anura</taxon>
        <taxon>Neobatrachia</taxon>
        <taxon>Hyloidea</taxon>
        <taxon>Leptodactylidae</taxon>
        <taxon>Leiuperinae</taxon>
        <taxon>Engystomops</taxon>
    </lineage>
</organism>
<evidence type="ECO:0000259" key="6">
    <source>
        <dbReference type="SMART" id="SM00500"/>
    </source>
</evidence>
<keyword evidence="3" id="KW-0507">mRNA processing</keyword>
<evidence type="ECO:0000256" key="2">
    <source>
        <dbReference type="ARBA" id="ARBA00022574"/>
    </source>
</evidence>
<dbReference type="EMBL" id="WNYA01000564">
    <property type="protein sequence ID" value="KAG8547943.1"/>
    <property type="molecule type" value="Genomic_DNA"/>
</dbReference>
<keyword evidence="2 5" id="KW-0853">WD repeat</keyword>
<dbReference type="PROSITE" id="PS50294">
    <property type="entry name" value="WD_REPEATS_REGION"/>
    <property type="match status" value="1"/>
</dbReference>
<dbReference type="InterPro" id="IPR015943">
    <property type="entry name" value="WD40/YVTN_repeat-like_dom_sf"/>
</dbReference>
<evidence type="ECO:0000256" key="1">
    <source>
        <dbReference type="ARBA" id="ARBA00004324"/>
    </source>
</evidence>
<comment type="caution">
    <text evidence="7">The sequence shown here is derived from an EMBL/GenBank/DDBJ whole genome shotgun (WGS) entry which is preliminary data.</text>
</comment>
<feature type="repeat" description="WD" evidence="5">
    <location>
        <begin position="336"/>
        <end position="379"/>
    </location>
</feature>
<accession>A0AAV6ZP07</accession>
<sequence>MEEAAARNLRVLPTSCVVCTHFVWISEPPPYITSVLLAVLNTVFPAVSALSLHFRVYRHFRSRDPEAVVVTCCCRRSCVIDPKMSDDEGPPMVKRSRIFYGSLADKEKERISKGEASLGKAAVKAGIEAGNINIGGGESFDLEEHISERQAEVLAEFERRKRARQINVSTDDSEVKACLRALGEPITLFGEGPAERRERLRNVLSVVGTDALKKTKREEEKAKTSSEEYQHTWYHEGPNSLKAARLWIAQYSLPRAMQRLENAREYRNIPESVRTSQKQDLHKSLRSLNNFCSQIGDDRPLSFCHFSPNSKLLATACWSGLCKLWSIPDCQPIRTLRGHNTNVGAIVFHPKSTLSLDEKDVNLASCAADGSVKLWNLER</sequence>
<dbReference type="InterPro" id="IPR036285">
    <property type="entry name" value="PRP4-like_sf"/>
</dbReference>
<gene>
    <name evidence="7" type="ORF">GDO81_027073</name>
</gene>
<keyword evidence="3" id="KW-0747">Spliceosome</keyword>
<dbReference type="GO" id="GO:0017070">
    <property type="term" value="F:U6 snRNA binding"/>
    <property type="evidence" value="ECO:0007669"/>
    <property type="project" value="TreeGrafter"/>
</dbReference>
<dbReference type="PROSITE" id="PS00678">
    <property type="entry name" value="WD_REPEATS_1"/>
    <property type="match status" value="1"/>
</dbReference>
<dbReference type="Gene3D" id="2.130.10.10">
    <property type="entry name" value="YVTN repeat-like/Quinoprotein amine dehydrogenase"/>
    <property type="match status" value="1"/>
</dbReference>